<comment type="caution">
    <text evidence="5">The sequence shown here is derived from an EMBL/GenBank/DDBJ whole genome shotgun (WGS) entry which is preliminary data.</text>
</comment>
<gene>
    <name evidence="5" type="ORF">DFR29_1109</name>
</gene>
<evidence type="ECO:0000259" key="4">
    <source>
        <dbReference type="Pfam" id="PF01370"/>
    </source>
</evidence>
<dbReference type="PANTHER" id="PTHR10366">
    <property type="entry name" value="NAD DEPENDENT EPIMERASE/DEHYDRATASE"/>
    <property type="match status" value="1"/>
</dbReference>
<dbReference type="Proteomes" id="UP000295293">
    <property type="component" value="Unassembled WGS sequence"/>
</dbReference>
<reference evidence="5 6" key="1">
    <citation type="submission" date="2019-03" db="EMBL/GenBank/DDBJ databases">
        <title>Genomic Encyclopedia of Type Strains, Phase IV (KMG-IV): sequencing the most valuable type-strain genomes for metagenomic binning, comparative biology and taxonomic classification.</title>
        <authorList>
            <person name="Goeker M."/>
        </authorList>
    </citation>
    <scope>NUCLEOTIDE SEQUENCE [LARGE SCALE GENOMIC DNA]</scope>
    <source>
        <strain evidence="5 6">DSM 21667</strain>
    </source>
</reference>
<evidence type="ECO:0000256" key="1">
    <source>
        <dbReference type="ARBA" id="ARBA00023002"/>
    </source>
</evidence>
<dbReference type="SUPFAM" id="SSF51735">
    <property type="entry name" value="NAD(P)-binding Rossmann-fold domains"/>
    <property type="match status" value="1"/>
</dbReference>
<keyword evidence="1" id="KW-0560">Oxidoreductase</keyword>
<dbReference type="EMBL" id="SNZH01000010">
    <property type="protein sequence ID" value="TDR41528.1"/>
    <property type="molecule type" value="Genomic_DNA"/>
</dbReference>
<dbReference type="InterPro" id="IPR001509">
    <property type="entry name" value="Epimerase_deHydtase"/>
</dbReference>
<evidence type="ECO:0000313" key="5">
    <source>
        <dbReference type="EMBL" id="TDR41528.1"/>
    </source>
</evidence>
<keyword evidence="3" id="KW-0812">Transmembrane</keyword>
<dbReference type="InterPro" id="IPR050425">
    <property type="entry name" value="NAD(P)_dehydrat-like"/>
</dbReference>
<dbReference type="PANTHER" id="PTHR10366:SF564">
    <property type="entry name" value="STEROL-4-ALPHA-CARBOXYLATE 3-DEHYDROGENASE, DECARBOXYLATING"/>
    <property type="match status" value="1"/>
</dbReference>
<proteinExistence type="inferred from homology"/>
<dbReference type="RefSeq" id="WP_133819615.1">
    <property type="nucleotide sequence ID" value="NZ_SNZH01000010.1"/>
</dbReference>
<feature type="transmembrane region" description="Helical" evidence="3">
    <location>
        <begin position="6"/>
        <end position="28"/>
    </location>
</feature>
<evidence type="ECO:0000256" key="2">
    <source>
        <dbReference type="ARBA" id="ARBA00023445"/>
    </source>
</evidence>
<organism evidence="5 6">
    <name type="scientific">Tahibacter aquaticus</name>
    <dbReference type="NCBI Taxonomy" id="520092"/>
    <lineage>
        <taxon>Bacteria</taxon>
        <taxon>Pseudomonadati</taxon>
        <taxon>Pseudomonadota</taxon>
        <taxon>Gammaproteobacteria</taxon>
        <taxon>Lysobacterales</taxon>
        <taxon>Rhodanobacteraceae</taxon>
        <taxon>Tahibacter</taxon>
    </lineage>
</organism>
<dbReference type="InterPro" id="IPR036291">
    <property type="entry name" value="NAD(P)-bd_dom_sf"/>
</dbReference>
<sequence>MNSGVSDVSVLVTGGLGYLGSWMLIALLRQGYRVRASLRDLAQEKQLRATLAPFTTSLHRLSFHRASLLRDEGWDSAMQQCQFVVHTAAPVRRGDYRPQDIIAPTRQATLRILRAARRAGVRRLVLTSSAQAALPPPQGAAISDETQWTGLDDTGTSDTVRAKTLAEQDAWTFVRTHGGPELVTVLPAFIQGPVVSADYSASIGLAARILRGKMPLLPRLGFCLVDVRDLVDLHLRAMTHRDAANQRFIAAGEFLWMQDIAAAYRDAFPERAATISLRSAPDALVRLLALFSGELRQAVTSLGQRREFSSAKAERMLDWRPRPARESLIEGALSLLHKGLA</sequence>
<name>A0A4R6YT76_9GAMM</name>
<dbReference type="OrthoDB" id="9778052at2"/>
<evidence type="ECO:0000256" key="3">
    <source>
        <dbReference type="SAM" id="Phobius"/>
    </source>
</evidence>
<keyword evidence="3" id="KW-0472">Membrane</keyword>
<accession>A0A4R6YT76</accession>
<keyword evidence="6" id="KW-1185">Reference proteome</keyword>
<protein>
    <submittedName>
        <fullName evidence="5">Nucleoside-diphosphate-sugar epimerase</fullName>
    </submittedName>
</protein>
<feature type="domain" description="NAD-dependent epimerase/dehydratase" evidence="4">
    <location>
        <begin position="10"/>
        <end position="245"/>
    </location>
</feature>
<dbReference type="Gene3D" id="3.40.50.720">
    <property type="entry name" value="NAD(P)-binding Rossmann-like Domain"/>
    <property type="match status" value="1"/>
</dbReference>
<dbReference type="Pfam" id="PF01370">
    <property type="entry name" value="Epimerase"/>
    <property type="match status" value="1"/>
</dbReference>
<comment type="similarity">
    <text evidence="2">Belongs to the NAD(P)-dependent epimerase/dehydratase family. Dihydroflavonol-4-reductase subfamily.</text>
</comment>
<evidence type="ECO:0000313" key="6">
    <source>
        <dbReference type="Proteomes" id="UP000295293"/>
    </source>
</evidence>
<dbReference type="GO" id="GO:0016616">
    <property type="term" value="F:oxidoreductase activity, acting on the CH-OH group of donors, NAD or NADP as acceptor"/>
    <property type="evidence" value="ECO:0007669"/>
    <property type="project" value="TreeGrafter"/>
</dbReference>
<dbReference type="AlphaFoldDB" id="A0A4R6YT76"/>
<keyword evidence="3" id="KW-1133">Transmembrane helix</keyword>